<keyword evidence="1" id="KW-0732">Signal</keyword>
<dbReference type="AlphaFoldDB" id="A0A835GKX6"/>
<dbReference type="InterPro" id="IPR006631">
    <property type="entry name" value="DM4_12"/>
</dbReference>
<sequence length="328" mass="37798">MNVQYIVIVFLVSELFSVNARKGCDNVRAPLNGLRKRRHLTFPEGTAMVLTMSVLKAIMVHAPSGWNVAVEIDVIYPLLSPAVTNALFRKKLHHRQKREFWEKMQNALDSYNLNGRSCIYRSICEARTHLAPPGKSLVHDILRAIFFAPVHEEGFKDEVNETYNELLEPNVCERIHDCPISLLEVTTSVVKTFMTHVPSGWYVVVEAELVYMLPDHTVISAHKRRKLHHRQKKEIWETLEGVLEQRNMNGRACILRTICEAKMRLAPKGKSLVHDILRAMFTAPLEEREFVEEMGLTYNELLEPDFCMKANDCPLSILSFILDLNRHR</sequence>
<gene>
    <name evidence="2" type="ORF">HW555_003702</name>
</gene>
<dbReference type="Pfam" id="PF07841">
    <property type="entry name" value="DM4_12"/>
    <property type="match status" value="2"/>
</dbReference>
<evidence type="ECO:0000313" key="3">
    <source>
        <dbReference type="Proteomes" id="UP000648187"/>
    </source>
</evidence>
<proteinExistence type="predicted"/>
<reference evidence="2" key="1">
    <citation type="submission" date="2020-08" db="EMBL/GenBank/DDBJ databases">
        <title>Spodoptera exigua strain:BAW_Kor-Di-RS1 Genome sequencing and assembly.</title>
        <authorList>
            <person name="Kim J."/>
            <person name="Nam H.Y."/>
            <person name="Kwon M."/>
            <person name="Choi J.H."/>
            <person name="Cho S.R."/>
            <person name="Kim G.-H."/>
        </authorList>
    </citation>
    <scope>NUCLEOTIDE SEQUENCE</scope>
    <source>
        <strain evidence="2">BAW_Kor-Di-RS1</strain>
        <tissue evidence="2">Whole-body</tissue>
    </source>
</reference>
<evidence type="ECO:0000256" key="1">
    <source>
        <dbReference type="SAM" id="SignalP"/>
    </source>
</evidence>
<dbReference type="Proteomes" id="UP000648187">
    <property type="component" value="Unassembled WGS sequence"/>
</dbReference>
<evidence type="ECO:0000313" key="2">
    <source>
        <dbReference type="EMBL" id="KAF9419869.1"/>
    </source>
</evidence>
<dbReference type="SMART" id="SM00718">
    <property type="entry name" value="DM4_12"/>
    <property type="match status" value="2"/>
</dbReference>
<dbReference type="EMBL" id="JACKWZ010000038">
    <property type="protein sequence ID" value="KAF9419869.1"/>
    <property type="molecule type" value="Genomic_DNA"/>
</dbReference>
<dbReference type="PANTHER" id="PTHR21253:SF0">
    <property type="entry name" value="F-BOX ONLY PROTEIN 11-RELATED"/>
    <property type="match status" value="1"/>
</dbReference>
<name>A0A835GKX6_SPOEX</name>
<protein>
    <submittedName>
        <fullName evidence="2">Uncharacterized protein</fullName>
    </submittedName>
</protein>
<accession>A0A835GKX6</accession>
<organism evidence="2 3">
    <name type="scientific">Spodoptera exigua</name>
    <name type="common">Beet armyworm</name>
    <name type="synonym">Noctua fulgens</name>
    <dbReference type="NCBI Taxonomy" id="7107"/>
    <lineage>
        <taxon>Eukaryota</taxon>
        <taxon>Metazoa</taxon>
        <taxon>Ecdysozoa</taxon>
        <taxon>Arthropoda</taxon>
        <taxon>Hexapoda</taxon>
        <taxon>Insecta</taxon>
        <taxon>Pterygota</taxon>
        <taxon>Neoptera</taxon>
        <taxon>Endopterygota</taxon>
        <taxon>Lepidoptera</taxon>
        <taxon>Glossata</taxon>
        <taxon>Ditrysia</taxon>
        <taxon>Noctuoidea</taxon>
        <taxon>Noctuidae</taxon>
        <taxon>Amphipyrinae</taxon>
        <taxon>Spodoptera</taxon>
    </lineage>
</organism>
<dbReference type="PANTHER" id="PTHR21253">
    <property type="entry name" value="F-BOX ONLY PROTEIN 11-RELATED"/>
    <property type="match status" value="1"/>
</dbReference>
<keyword evidence="3" id="KW-1185">Reference proteome</keyword>
<feature type="signal peptide" evidence="1">
    <location>
        <begin position="1"/>
        <end position="20"/>
    </location>
</feature>
<feature type="chain" id="PRO_5032884157" evidence="1">
    <location>
        <begin position="21"/>
        <end position="328"/>
    </location>
</feature>
<comment type="caution">
    <text evidence="2">The sequence shown here is derived from an EMBL/GenBank/DDBJ whole genome shotgun (WGS) entry which is preliminary data.</text>
</comment>